<proteinExistence type="predicted"/>
<dbReference type="InterPro" id="IPR051917">
    <property type="entry name" value="Transposase-Integrase"/>
</dbReference>
<feature type="domain" description="Integrase catalytic" evidence="2">
    <location>
        <begin position="227"/>
        <end position="360"/>
    </location>
</feature>
<dbReference type="InterPro" id="IPR012337">
    <property type="entry name" value="RNaseH-like_sf"/>
</dbReference>
<dbReference type="Gene3D" id="3.30.420.10">
    <property type="entry name" value="Ribonuclease H-like superfamily/Ribonuclease H"/>
    <property type="match status" value="1"/>
</dbReference>
<dbReference type="InterPro" id="IPR025246">
    <property type="entry name" value="IS30-like_HTH"/>
</dbReference>
<organism evidence="3 4">
    <name type="scientific">Actinomadura fulvescens</name>
    <dbReference type="NCBI Taxonomy" id="46160"/>
    <lineage>
        <taxon>Bacteria</taxon>
        <taxon>Bacillati</taxon>
        <taxon>Actinomycetota</taxon>
        <taxon>Actinomycetes</taxon>
        <taxon>Streptosporangiales</taxon>
        <taxon>Thermomonosporaceae</taxon>
        <taxon>Actinomadura</taxon>
    </lineage>
</organism>
<dbReference type="SUPFAM" id="SSF53098">
    <property type="entry name" value="Ribonuclease H-like"/>
    <property type="match status" value="1"/>
</dbReference>
<reference evidence="3 4" key="1">
    <citation type="journal article" date="2019" name="Int. J. Syst. Evol. Microbiol.">
        <title>The Global Catalogue of Microorganisms (GCM) 10K type strain sequencing project: providing services to taxonomists for standard genome sequencing and annotation.</title>
        <authorList>
            <consortium name="The Broad Institute Genomics Platform"/>
            <consortium name="The Broad Institute Genome Sequencing Center for Infectious Disease"/>
            <person name="Wu L."/>
            <person name="Ma J."/>
        </authorList>
    </citation>
    <scope>NUCLEOTIDE SEQUENCE [LARGE SCALE GENOMIC DNA]</scope>
    <source>
        <strain evidence="3 4">JCM 6833</strain>
    </source>
</reference>
<dbReference type="NCBIfam" id="NF033563">
    <property type="entry name" value="transpos_IS30"/>
    <property type="match status" value="1"/>
</dbReference>
<evidence type="ECO:0000259" key="2">
    <source>
        <dbReference type="PROSITE" id="PS50994"/>
    </source>
</evidence>
<dbReference type="InterPro" id="IPR001584">
    <property type="entry name" value="Integrase_cat-core"/>
</dbReference>
<evidence type="ECO:0000256" key="1">
    <source>
        <dbReference type="ARBA" id="ARBA00023172"/>
    </source>
</evidence>
<evidence type="ECO:0000313" key="4">
    <source>
        <dbReference type="Proteomes" id="UP001501509"/>
    </source>
</evidence>
<keyword evidence="1" id="KW-0233">DNA recombination</keyword>
<comment type="caution">
    <text evidence="3">The sequence shown here is derived from an EMBL/GenBank/DDBJ whole genome shotgun (WGS) entry which is preliminary data.</text>
</comment>
<dbReference type="Proteomes" id="UP001501509">
    <property type="component" value="Unassembled WGS sequence"/>
</dbReference>
<dbReference type="EMBL" id="BAAATD010000010">
    <property type="protein sequence ID" value="GAA2619836.1"/>
    <property type="molecule type" value="Genomic_DNA"/>
</dbReference>
<name>A0ABN3Q8N5_9ACTN</name>
<protein>
    <recommendedName>
        <fullName evidence="2">Integrase catalytic domain-containing protein</fullName>
    </recommendedName>
</protein>
<dbReference type="InterPro" id="IPR009057">
    <property type="entry name" value="Homeodomain-like_sf"/>
</dbReference>
<evidence type="ECO:0000313" key="3">
    <source>
        <dbReference type="EMBL" id="GAA2619836.1"/>
    </source>
</evidence>
<dbReference type="InterPro" id="IPR053392">
    <property type="entry name" value="Transposase_IS30-like"/>
</dbReference>
<dbReference type="PROSITE" id="PS50994">
    <property type="entry name" value="INTEGRASE"/>
    <property type="match status" value="1"/>
</dbReference>
<dbReference type="SUPFAM" id="SSF46689">
    <property type="entry name" value="Homeodomain-like"/>
    <property type="match status" value="1"/>
</dbReference>
<dbReference type="PANTHER" id="PTHR10948:SF23">
    <property type="entry name" value="TRANSPOSASE INSI FOR INSERTION SEQUENCE ELEMENT IS30A-RELATED"/>
    <property type="match status" value="1"/>
</dbReference>
<accession>A0ABN3Q8N5</accession>
<dbReference type="Pfam" id="PF13936">
    <property type="entry name" value="HTH_38"/>
    <property type="match status" value="1"/>
</dbReference>
<dbReference type="PANTHER" id="PTHR10948">
    <property type="entry name" value="TRANSPOSASE"/>
    <property type="match status" value="1"/>
</dbReference>
<gene>
    <name evidence="3" type="ORF">GCM10010411_64470</name>
</gene>
<dbReference type="InterPro" id="IPR036397">
    <property type="entry name" value="RNaseH_sf"/>
</dbReference>
<keyword evidence="4" id="KW-1185">Reference proteome</keyword>
<sequence>MDLGLRGQKRRLEVEDAYWRLILSGMGTVEACREVGIGRKTGYRWRAERGGVPPARLAEDARSSRYLSLLERQRIATLKERGHGVREIARRLGRAPSTISRELQRNMLSHDKGIYDADLAHARARETGRRERTGKLLRDGWLRRTVQAKLELDWSPQQIAAWLRIAYPDRPDWHVCHETIYQAVYYARKSGLSRKLTSRLRTGRPLRRRRRRPDQRGIRFIAPASPIDARPPIVELRTRIGDWEGDLIVGRMGHSAIGTLVDRTSRYLRLVHLNGSRSSHDFAQAVTAVFASIPENARRSLTWDQGSEMARHDLIAHQLSDGVYFAQPASPWLRGTNENTNGLLRQYFPTSMAAAASWSG</sequence>
<dbReference type="Gene3D" id="1.10.10.60">
    <property type="entry name" value="Homeodomain-like"/>
    <property type="match status" value="1"/>
</dbReference>
<dbReference type="Pfam" id="PF00665">
    <property type="entry name" value="rve"/>
    <property type="match status" value="1"/>
</dbReference>